<organism evidence="1 2">
    <name type="scientific">Xenoophorus captivus</name>
    <dbReference type="NCBI Taxonomy" id="1517983"/>
    <lineage>
        <taxon>Eukaryota</taxon>
        <taxon>Metazoa</taxon>
        <taxon>Chordata</taxon>
        <taxon>Craniata</taxon>
        <taxon>Vertebrata</taxon>
        <taxon>Euteleostomi</taxon>
        <taxon>Actinopterygii</taxon>
        <taxon>Neopterygii</taxon>
        <taxon>Teleostei</taxon>
        <taxon>Neoteleostei</taxon>
        <taxon>Acanthomorphata</taxon>
        <taxon>Ovalentaria</taxon>
        <taxon>Atherinomorphae</taxon>
        <taxon>Cyprinodontiformes</taxon>
        <taxon>Goodeidae</taxon>
        <taxon>Xenoophorus</taxon>
    </lineage>
</organism>
<evidence type="ECO:0000313" key="2">
    <source>
        <dbReference type="Proteomes" id="UP001434883"/>
    </source>
</evidence>
<keyword evidence="2" id="KW-1185">Reference proteome</keyword>
<sequence length="66" mass="7147">MTVNATLGPGPLIIAEDRRVLDLFWCGLPVWSVSRRGSLLMQKDADASAAEVPFSDTPADVTFVEI</sequence>
<name>A0ABV0QKH2_9TELE</name>
<proteinExistence type="predicted"/>
<dbReference type="EMBL" id="JAHRIN010012662">
    <property type="protein sequence ID" value="MEQ2195891.1"/>
    <property type="molecule type" value="Genomic_DNA"/>
</dbReference>
<comment type="caution">
    <text evidence="1">The sequence shown here is derived from an EMBL/GenBank/DDBJ whole genome shotgun (WGS) entry which is preliminary data.</text>
</comment>
<reference evidence="1 2" key="1">
    <citation type="submission" date="2021-06" db="EMBL/GenBank/DDBJ databases">
        <authorList>
            <person name="Palmer J.M."/>
        </authorList>
    </citation>
    <scope>NUCLEOTIDE SEQUENCE [LARGE SCALE GENOMIC DNA]</scope>
    <source>
        <strain evidence="1 2">XC_2019</strain>
        <tissue evidence="1">Muscle</tissue>
    </source>
</reference>
<evidence type="ECO:0000313" key="1">
    <source>
        <dbReference type="EMBL" id="MEQ2195891.1"/>
    </source>
</evidence>
<gene>
    <name evidence="1" type="ORF">XENOCAPTIV_019919</name>
</gene>
<dbReference type="Proteomes" id="UP001434883">
    <property type="component" value="Unassembled WGS sequence"/>
</dbReference>
<protein>
    <submittedName>
        <fullName evidence="1">Uncharacterized protein</fullName>
    </submittedName>
</protein>
<accession>A0ABV0QKH2</accession>